<dbReference type="PANTHER" id="PTHR38015:SF1">
    <property type="entry name" value="OPINE DEHYDROGENASE DOMAIN-CONTAINING PROTEIN"/>
    <property type="match status" value="1"/>
</dbReference>
<dbReference type="Gene3D" id="1.10.1040.10">
    <property type="entry name" value="N-(1-d-carboxylethyl)-l-norvaline Dehydrogenase, domain 2"/>
    <property type="match status" value="1"/>
</dbReference>
<dbReference type="Proteomes" id="UP000325684">
    <property type="component" value="Unassembled WGS sequence"/>
</dbReference>
<dbReference type="OrthoDB" id="6135265at2"/>
<organism evidence="7 8">
    <name type="scientific">Microvirga brassicacearum</name>
    <dbReference type="NCBI Taxonomy" id="2580413"/>
    <lineage>
        <taxon>Bacteria</taxon>
        <taxon>Pseudomonadati</taxon>
        <taxon>Pseudomonadota</taxon>
        <taxon>Alphaproteobacteria</taxon>
        <taxon>Hyphomicrobiales</taxon>
        <taxon>Methylobacteriaceae</taxon>
        <taxon>Microvirga</taxon>
    </lineage>
</organism>
<dbReference type="Gene3D" id="3.40.50.720">
    <property type="entry name" value="NAD(P)-binding Rossmann-like Domain"/>
    <property type="match status" value="1"/>
</dbReference>
<dbReference type="Pfam" id="PF02317">
    <property type="entry name" value="Octopine_DH"/>
    <property type="match status" value="1"/>
</dbReference>
<comment type="catalytic activity">
    <reaction evidence="4">
        <text>(R)-pantoate + NADP(+) = 2-dehydropantoate + NADPH + H(+)</text>
        <dbReference type="Rhea" id="RHEA:16233"/>
        <dbReference type="ChEBI" id="CHEBI:11561"/>
        <dbReference type="ChEBI" id="CHEBI:15378"/>
        <dbReference type="ChEBI" id="CHEBI:15980"/>
        <dbReference type="ChEBI" id="CHEBI:57783"/>
        <dbReference type="ChEBI" id="CHEBI:58349"/>
        <dbReference type="EC" id="1.1.1.169"/>
    </reaction>
</comment>
<feature type="domain" description="Ketopantoate reductase N-terminal" evidence="6">
    <location>
        <begin position="3"/>
        <end position="101"/>
    </location>
</feature>
<dbReference type="SUPFAM" id="SSF51735">
    <property type="entry name" value="NAD(P)-binding Rossmann-fold domains"/>
    <property type="match status" value="1"/>
</dbReference>
<dbReference type="RefSeq" id="WP_150941675.1">
    <property type="nucleotide sequence ID" value="NZ_VCMV01000001.1"/>
</dbReference>
<dbReference type="UniPathway" id="UPA00028">
    <property type="reaction ID" value="UER00004"/>
</dbReference>
<dbReference type="GO" id="GO:0015940">
    <property type="term" value="P:pantothenate biosynthetic process"/>
    <property type="evidence" value="ECO:0007669"/>
    <property type="project" value="UniProtKB-UniPathway"/>
</dbReference>
<dbReference type="InterPro" id="IPR013328">
    <property type="entry name" value="6PGD_dom2"/>
</dbReference>
<evidence type="ECO:0000256" key="2">
    <source>
        <dbReference type="ARBA" id="ARBA00019465"/>
    </source>
</evidence>
<evidence type="ECO:0000256" key="4">
    <source>
        <dbReference type="ARBA" id="ARBA00048793"/>
    </source>
</evidence>
<dbReference type="PANTHER" id="PTHR38015">
    <property type="entry name" value="BLR6086 PROTEIN"/>
    <property type="match status" value="1"/>
</dbReference>
<dbReference type="SUPFAM" id="SSF48179">
    <property type="entry name" value="6-phosphogluconate dehydrogenase C-terminal domain-like"/>
    <property type="match status" value="1"/>
</dbReference>
<dbReference type="AlphaFoldDB" id="A0A5N3PJ70"/>
<dbReference type="InterPro" id="IPR036291">
    <property type="entry name" value="NAD(P)-bd_dom_sf"/>
</dbReference>
<evidence type="ECO:0000313" key="7">
    <source>
        <dbReference type="EMBL" id="KAB0269782.1"/>
    </source>
</evidence>
<keyword evidence="8" id="KW-1185">Reference proteome</keyword>
<comment type="caution">
    <text evidence="7">The sequence shown here is derived from an EMBL/GenBank/DDBJ whole genome shotgun (WGS) entry which is preliminary data.</text>
</comment>
<dbReference type="InterPro" id="IPR013332">
    <property type="entry name" value="KPR_N"/>
</dbReference>
<feature type="domain" description="Opine dehydrogenase" evidence="5">
    <location>
        <begin position="180"/>
        <end position="323"/>
    </location>
</feature>
<dbReference type="Pfam" id="PF02558">
    <property type="entry name" value="ApbA"/>
    <property type="match status" value="1"/>
</dbReference>
<dbReference type="InterPro" id="IPR003421">
    <property type="entry name" value="Opine_DH"/>
</dbReference>
<dbReference type="GO" id="GO:0008677">
    <property type="term" value="F:2-dehydropantoate 2-reductase activity"/>
    <property type="evidence" value="ECO:0007669"/>
    <property type="project" value="UniProtKB-EC"/>
</dbReference>
<dbReference type="InterPro" id="IPR008927">
    <property type="entry name" value="6-PGluconate_DH-like_C_sf"/>
</dbReference>
<name>A0A5N3PJ70_9HYPH</name>
<evidence type="ECO:0000256" key="3">
    <source>
        <dbReference type="ARBA" id="ARBA00022655"/>
    </source>
</evidence>
<dbReference type="EMBL" id="VCMV01000001">
    <property type="protein sequence ID" value="KAB0269782.1"/>
    <property type="molecule type" value="Genomic_DNA"/>
</dbReference>
<evidence type="ECO:0000256" key="1">
    <source>
        <dbReference type="ARBA" id="ARBA00004994"/>
    </source>
</evidence>
<evidence type="ECO:0000313" key="8">
    <source>
        <dbReference type="Proteomes" id="UP000325684"/>
    </source>
</evidence>
<gene>
    <name evidence="7" type="ORF">FEZ63_00495</name>
</gene>
<reference evidence="7 8" key="1">
    <citation type="journal article" date="2019" name="Microorganisms">
        <title>Genome Insights into the Novel Species Microvirga brassicacearum, a Rapeseed Endophyte with Biotechnological Potential.</title>
        <authorList>
            <person name="Jimenez-Gomez A."/>
            <person name="Saati-Santamaria Z."/>
            <person name="Igual J.M."/>
            <person name="Rivas R."/>
            <person name="Mateos P.F."/>
            <person name="Garcia-Fraile P."/>
        </authorList>
    </citation>
    <scope>NUCLEOTIDE SEQUENCE [LARGE SCALE GENOMIC DNA]</scope>
    <source>
        <strain evidence="7 8">CDVBN77</strain>
    </source>
</reference>
<evidence type="ECO:0000259" key="6">
    <source>
        <dbReference type="Pfam" id="PF02558"/>
    </source>
</evidence>
<evidence type="ECO:0000259" key="5">
    <source>
        <dbReference type="Pfam" id="PF02317"/>
    </source>
</evidence>
<sequence length="366" mass="39267">MRVAIMGAGAIAFGSAAFLSANGHTAVLWSPSGKRTEALARGEALISEGKVEGQFHPEIAVTCADAVADADAILLALPANGHKVVMDAMAPHLTAAQVVIISSHASLGALYLAKKLAERGLSVPIVAWSTTVLRARQRSLTSVKIATLRGKVDLATLPVSENERGLATCVALFGDRFVQRSDILAIALSNVNPQSHMALALSNFTRMERGEDWGQTENMTDAVGRLLEAIDKERLAIASRFGLTVRTMREHYSLTYGVPDAPIGETARLLLTRTERTAGPATIDTRYVLEDVPFGLLQNLLLGRMIGTDVSLHEAGLNVFSALYGRDLAKDNDLLPAVGLADLPRETLMSLVREGWPLQEPEHHQA</sequence>
<keyword evidence="3" id="KW-0566">Pantothenate biosynthesis</keyword>
<dbReference type="InterPro" id="IPR051729">
    <property type="entry name" value="Opine/Lysopine_DH"/>
</dbReference>
<accession>A0A5N3PJ70</accession>
<comment type="pathway">
    <text evidence="1">Cofactor biosynthesis; (R)-pantothenate biosynthesis; (R)-pantoate from 3-methyl-2-oxobutanoate: step 2/2.</text>
</comment>
<proteinExistence type="predicted"/>
<protein>
    <recommendedName>
        <fullName evidence="2">2-dehydropantoate 2-reductase</fullName>
    </recommendedName>
</protein>